<gene>
    <name evidence="1" type="ORF">AGERDE_LOCUS5703</name>
</gene>
<reference evidence="1" key="1">
    <citation type="submission" date="2021-06" db="EMBL/GenBank/DDBJ databases">
        <authorList>
            <person name="Kallberg Y."/>
            <person name="Tangrot J."/>
            <person name="Rosling A."/>
        </authorList>
    </citation>
    <scope>NUCLEOTIDE SEQUENCE</scope>
    <source>
        <strain evidence="1">MT106</strain>
    </source>
</reference>
<dbReference type="OrthoDB" id="10452771at2759"/>
<comment type="caution">
    <text evidence="1">The sequence shown here is derived from an EMBL/GenBank/DDBJ whole genome shotgun (WGS) entry which is preliminary data.</text>
</comment>
<dbReference type="Proteomes" id="UP000789831">
    <property type="component" value="Unassembled WGS sequence"/>
</dbReference>
<dbReference type="AlphaFoldDB" id="A0A9N9AJ57"/>
<sequence length="134" mass="15107">MRNQIKTSKPVKVEPHYCSFHTKPKRSTVQILKIARFFSSISLSQKNKVRARGVGPQPQKKFIIPTIIVTCSDDDDSDTNNTDTLKNGPAEKSGKIVFTGDEGIFGNKFMAIDKPPSYDETMLNNYNSRVIIRE</sequence>
<evidence type="ECO:0000313" key="2">
    <source>
        <dbReference type="Proteomes" id="UP000789831"/>
    </source>
</evidence>
<protein>
    <submittedName>
        <fullName evidence="1">10214_t:CDS:1</fullName>
    </submittedName>
</protein>
<keyword evidence="2" id="KW-1185">Reference proteome</keyword>
<dbReference type="EMBL" id="CAJVPL010000802">
    <property type="protein sequence ID" value="CAG8530859.1"/>
    <property type="molecule type" value="Genomic_DNA"/>
</dbReference>
<evidence type="ECO:0000313" key="1">
    <source>
        <dbReference type="EMBL" id="CAG8530859.1"/>
    </source>
</evidence>
<name>A0A9N9AJ57_9GLOM</name>
<accession>A0A9N9AJ57</accession>
<organism evidence="1 2">
    <name type="scientific">Ambispora gerdemannii</name>
    <dbReference type="NCBI Taxonomy" id="144530"/>
    <lineage>
        <taxon>Eukaryota</taxon>
        <taxon>Fungi</taxon>
        <taxon>Fungi incertae sedis</taxon>
        <taxon>Mucoromycota</taxon>
        <taxon>Glomeromycotina</taxon>
        <taxon>Glomeromycetes</taxon>
        <taxon>Archaeosporales</taxon>
        <taxon>Ambisporaceae</taxon>
        <taxon>Ambispora</taxon>
    </lineage>
</organism>
<proteinExistence type="predicted"/>